<evidence type="ECO:0000256" key="3">
    <source>
        <dbReference type="ARBA" id="ARBA00022884"/>
    </source>
</evidence>
<dbReference type="Pfam" id="PF00076">
    <property type="entry name" value="RRM_1"/>
    <property type="match status" value="3"/>
</dbReference>
<proteinExistence type="predicted"/>
<feature type="domain" description="RRM" evidence="7">
    <location>
        <begin position="654"/>
        <end position="771"/>
    </location>
</feature>
<dbReference type="EMBL" id="JAEPQZ010000014">
    <property type="protein sequence ID" value="KAG2173696.1"/>
    <property type="molecule type" value="Genomic_DNA"/>
</dbReference>
<feature type="region of interest" description="Disordered" evidence="6">
    <location>
        <begin position="780"/>
        <end position="918"/>
    </location>
</feature>
<feature type="compositionally biased region" description="Acidic residues" evidence="6">
    <location>
        <begin position="339"/>
        <end position="352"/>
    </location>
</feature>
<reference evidence="8" key="1">
    <citation type="submission" date="2020-12" db="EMBL/GenBank/DDBJ databases">
        <title>Metabolic potential, ecology and presence of endohyphal bacteria is reflected in genomic diversity of Mucoromycotina.</title>
        <authorList>
            <person name="Muszewska A."/>
            <person name="Okrasinska A."/>
            <person name="Steczkiewicz K."/>
            <person name="Drgas O."/>
            <person name="Orlowska M."/>
            <person name="Perlinska-Lenart U."/>
            <person name="Aleksandrzak-Piekarczyk T."/>
            <person name="Szatraj K."/>
            <person name="Zielenkiewicz U."/>
            <person name="Pilsyk S."/>
            <person name="Malc E."/>
            <person name="Mieczkowski P."/>
            <person name="Kruszewska J.S."/>
            <person name="Biernat P."/>
            <person name="Pawlowska J."/>
        </authorList>
    </citation>
    <scope>NUCLEOTIDE SEQUENCE</scope>
    <source>
        <strain evidence="8">WA0000067209</strain>
    </source>
</reference>
<feature type="region of interest" description="Disordered" evidence="6">
    <location>
        <begin position="332"/>
        <end position="455"/>
    </location>
</feature>
<dbReference type="SUPFAM" id="SSF54928">
    <property type="entry name" value="RNA-binding domain, RBD"/>
    <property type="match status" value="4"/>
</dbReference>
<evidence type="ECO:0000259" key="7">
    <source>
        <dbReference type="PROSITE" id="PS50102"/>
    </source>
</evidence>
<keyword evidence="9" id="KW-1185">Reference proteome</keyword>
<dbReference type="PROSITE" id="PS50102">
    <property type="entry name" value="RRM"/>
    <property type="match status" value="4"/>
</dbReference>
<accession>A0A8H7PGT1</accession>
<sequence length="918" mass="102776">MATSTTEATNVDVKVIDATEKDSQHSKATLFVRNIPYDATNHELEEFFSDLGPIRSCFVVMDKSQEDAAKPQNKGFGYVHYALAEDAQRAVTELKDTKFRGARKLKIEFALKKGEKAADRPAPKPATAPKPVAAAKPIAPKVEHQTAAPDNYLTIEVTGLGDEITKKHIYKRARKIATVENIDYPIEGKQGTAQIKFGSHDDAKLGAKQLDGHIFKGATLKANVMATGAPPVQRKTPDYYIDKAARLIVRNLPWKYHEPELFKLFGAHGKVHEVKLPRKFAGGPMKGFAFIQYGNIDDAEKAVNALNATEHHGRTIAVDWALAKNKYLAAEENAGQTEEGADEAEEDIEAADDTVKEEAEVEAEAMDVDKEGDESPEDENMDDEEIVGEEDEDEDEDEDASADVEEDDEDEEDIDIEDGSEEDDEDVEEGEDIEEEEEEEEEEDEAEKVKPALPKPAEGTTLFVRNLLFESQESDLRELFSKWGQLRYAKITMDRESGRSRGTGFVCFKEKSSADQCLEEAEQLKNSNLTEESEAFPTDMMSNKQKKKSGLMHKSLLTPDINTGLAQKFTLQGRVLDVNRAVERTEANKLMEANALKKQKEDKRNIYLMKEGVIFPDTPAAATIPEAELRKRQMSYAARKKLLAADPALCISKTRLSIRNLPLKVEDKDLKLLGMDSITNFKKETKSGQRTDLSADEKAEGWSFKPFVKQAKIIRSKDRMDAATKKLRSKGYGFLEFRTHAHALAALRYLNNNSKLFPGDTRTLIVEFSVDNKDVVERRAQRVAASREHGPQRTDNGPRGRGPQRSDNGPRGRGAPRSDNGPRGRGPPRSESGPRDRSTSRFGKRDGDSNGRPNKREYPDKGGQFGKRKPAFDDRKDFKRVRTNSKNTADSKKPDTTKDLTPQKKKALVRKRQFVNRK</sequence>
<dbReference type="CDD" id="cd12414">
    <property type="entry name" value="RRM2_RBM28_like"/>
    <property type="match status" value="1"/>
</dbReference>
<feature type="compositionally biased region" description="Basic residues" evidence="6">
    <location>
        <begin position="903"/>
        <end position="918"/>
    </location>
</feature>
<dbReference type="InterPro" id="IPR035979">
    <property type="entry name" value="RBD_domain_sf"/>
</dbReference>
<dbReference type="PANTHER" id="PTHR48039:SF5">
    <property type="entry name" value="RNA-BINDING PROTEIN 28"/>
    <property type="match status" value="1"/>
</dbReference>
<keyword evidence="2" id="KW-0677">Repeat</keyword>
<keyword evidence="4" id="KW-0539">Nucleus</keyword>
<comment type="subcellular location">
    <subcellularLocation>
        <location evidence="1">Nucleus</location>
    </subcellularLocation>
</comment>
<feature type="compositionally biased region" description="Basic and acidic residues" evidence="6">
    <location>
        <begin position="780"/>
        <end position="798"/>
    </location>
</feature>
<dbReference type="InterPro" id="IPR000504">
    <property type="entry name" value="RRM_dom"/>
</dbReference>
<dbReference type="InterPro" id="IPR051945">
    <property type="entry name" value="RRM_MRD1_RNA_proc_ribogen"/>
</dbReference>
<evidence type="ECO:0000256" key="5">
    <source>
        <dbReference type="PROSITE-ProRule" id="PRU00176"/>
    </source>
</evidence>
<keyword evidence="3 5" id="KW-0694">RNA-binding</keyword>
<dbReference type="AlphaFoldDB" id="A0A8H7PGT1"/>
<dbReference type="InterPro" id="IPR034808">
    <property type="entry name" value="Nop4p_RRM3"/>
</dbReference>
<dbReference type="PANTHER" id="PTHR48039">
    <property type="entry name" value="RNA-BINDING MOTIF PROTEIN 14B"/>
    <property type="match status" value="1"/>
</dbReference>
<organism evidence="8 9">
    <name type="scientific">Mortierella isabellina</name>
    <name type="common">Filamentous fungus</name>
    <name type="synonym">Umbelopsis isabellina</name>
    <dbReference type="NCBI Taxonomy" id="91625"/>
    <lineage>
        <taxon>Eukaryota</taxon>
        <taxon>Fungi</taxon>
        <taxon>Fungi incertae sedis</taxon>
        <taxon>Mucoromycota</taxon>
        <taxon>Mucoromycotina</taxon>
        <taxon>Umbelopsidomycetes</taxon>
        <taxon>Umbelopsidales</taxon>
        <taxon>Umbelopsidaceae</taxon>
        <taxon>Umbelopsis</taxon>
    </lineage>
</organism>
<comment type="caution">
    <text evidence="8">The sequence shown here is derived from an EMBL/GenBank/DDBJ whole genome shotgun (WGS) entry which is preliminary data.</text>
</comment>
<dbReference type="GO" id="GO:0003729">
    <property type="term" value="F:mRNA binding"/>
    <property type="evidence" value="ECO:0007669"/>
    <property type="project" value="TreeGrafter"/>
</dbReference>
<dbReference type="CDD" id="cd12676">
    <property type="entry name" value="RRM3_Nop4p"/>
    <property type="match status" value="1"/>
</dbReference>
<dbReference type="Gene3D" id="3.30.70.330">
    <property type="match status" value="5"/>
</dbReference>
<feature type="domain" description="RRM" evidence="7">
    <location>
        <begin position="245"/>
        <end position="323"/>
    </location>
</feature>
<evidence type="ECO:0000256" key="1">
    <source>
        <dbReference type="ARBA" id="ARBA00004123"/>
    </source>
</evidence>
<protein>
    <recommendedName>
        <fullName evidence="7">RRM domain-containing protein</fullName>
    </recommendedName>
</protein>
<name>A0A8H7PGT1_MORIS</name>
<feature type="domain" description="RRM" evidence="7">
    <location>
        <begin position="460"/>
        <end position="543"/>
    </location>
</feature>
<evidence type="ECO:0000313" key="9">
    <source>
        <dbReference type="Proteomes" id="UP000654370"/>
    </source>
</evidence>
<dbReference type="GO" id="GO:0005730">
    <property type="term" value="C:nucleolus"/>
    <property type="evidence" value="ECO:0007669"/>
    <property type="project" value="TreeGrafter"/>
</dbReference>
<feature type="compositionally biased region" description="Acidic residues" evidence="6">
    <location>
        <begin position="359"/>
        <end position="446"/>
    </location>
</feature>
<dbReference type="SMART" id="SM00360">
    <property type="entry name" value="RRM"/>
    <property type="match status" value="5"/>
</dbReference>
<dbReference type="InterPro" id="IPR003954">
    <property type="entry name" value="RRM_euk-type"/>
</dbReference>
<dbReference type="OrthoDB" id="267048at2759"/>
<dbReference type="SMART" id="SM00361">
    <property type="entry name" value="RRM_1"/>
    <property type="match status" value="3"/>
</dbReference>
<dbReference type="Proteomes" id="UP000654370">
    <property type="component" value="Unassembled WGS sequence"/>
</dbReference>
<dbReference type="CDD" id="cd12416">
    <property type="entry name" value="RRM4_RBM28_like"/>
    <property type="match status" value="1"/>
</dbReference>
<dbReference type="FunFam" id="3.30.70.330:FF:000406">
    <property type="entry name" value="Related to Nucleolar protein NOP4"/>
    <property type="match status" value="1"/>
</dbReference>
<dbReference type="CDD" id="cd12413">
    <property type="entry name" value="RRM1_RBM28_like"/>
    <property type="match status" value="1"/>
</dbReference>
<dbReference type="InterPro" id="IPR012677">
    <property type="entry name" value="Nucleotide-bd_a/b_plait_sf"/>
</dbReference>
<feature type="domain" description="RRM" evidence="7">
    <location>
        <begin position="28"/>
        <end position="112"/>
    </location>
</feature>
<evidence type="ECO:0000256" key="2">
    <source>
        <dbReference type="ARBA" id="ARBA00022737"/>
    </source>
</evidence>
<feature type="compositionally biased region" description="Basic and acidic residues" evidence="6">
    <location>
        <begin position="889"/>
        <end position="902"/>
    </location>
</feature>
<evidence type="ECO:0000313" key="8">
    <source>
        <dbReference type="EMBL" id="KAG2173696.1"/>
    </source>
</evidence>
<dbReference type="CDD" id="cd00590">
    <property type="entry name" value="RRM_SF"/>
    <property type="match status" value="1"/>
</dbReference>
<evidence type="ECO:0000256" key="6">
    <source>
        <dbReference type="SAM" id="MobiDB-lite"/>
    </source>
</evidence>
<evidence type="ECO:0000256" key="4">
    <source>
        <dbReference type="ARBA" id="ARBA00023242"/>
    </source>
</evidence>
<feature type="compositionally biased region" description="Basic and acidic residues" evidence="6">
    <location>
        <begin position="832"/>
        <end position="860"/>
    </location>
</feature>
<gene>
    <name evidence="8" type="ORF">INT43_005116</name>
</gene>